<dbReference type="InterPro" id="IPR013763">
    <property type="entry name" value="Cyclin-like_dom"/>
</dbReference>
<keyword evidence="7" id="KW-0862">Zinc</keyword>
<feature type="compositionally biased region" description="Polar residues" evidence="13">
    <location>
        <begin position="31"/>
        <end position="43"/>
    </location>
</feature>
<dbReference type="GO" id="GO:0016251">
    <property type="term" value="F:RNA polymerase II general transcription initiation factor activity"/>
    <property type="evidence" value="ECO:0007669"/>
    <property type="project" value="TreeGrafter"/>
</dbReference>
<dbReference type="SMART" id="SM00385">
    <property type="entry name" value="CYCLIN"/>
    <property type="match status" value="2"/>
</dbReference>
<evidence type="ECO:0000256" key="8">
    <source>
        <dbReference type="ARBA" id="ARBA00023015"/>
    </source>
</evidence>
<keyword evidence="9" id="KW-0804">Transcription</keyword>
<dbReference type="CDD" id="cd20552">
    <property type="entry name" value="CYCLIN_TFIIB_rpt2"/>
    <property type="match status" value="1"/>
</dbReference>
<comment type="subcellular location">
    <subcellularLocation>
        <location evidence="1">Nucleus</location>
    </subcellularLocation>
</comment>
<keyword evidence="16" id="KW-1185">Reference proteome</keyword>
<dbReference type="SUPFAM" id="SSF47954">
    <property type="entry name" value="Cyclin-like"/>
    <property type="match status" value="2"/>
</dbReference>
<comment type="similarity">
    <text evidence="2">Belongs to the TFIIB family.</text>
</comment>
<feature type="region of interest" description="Disordered" evidence="13">
    <location>
        <begin position="20"/>
        <end position="45"/>
    </location>
</feature>
<dbReference type="GO" id="GO:0097550">
    <property type="term" value="C:transcription preinitiation complex"/>
    <property type="evidence" value="ECO:0007669"/>
    <property type="project" value="TreeGrafter"/>
</dbReference>
<dbReference type="Pfam" id="PF00382">
    <property type="entry name" value="TFIIB"/>
    <property type="match status" value="2"/>
</dbReference>
<dbReference type="GO" id="GO:0070897">
    <property type="term" value="P:transcription preinitiation complex assembly"/>
    <property type="evidence" value="ECO:0007669"/>
    <property type="project" value="InterPro"/>
</dbReference>
<organism evidence="15 16">
    <name type="scientific">Cercopithifilaria johnstoni</name>
    <dbReference type="NCBI Taxonomy" id="2874296"/>
    <lineage>
        <taxon>Eukaryota</taxon>
        <taxon>Metazoa</taxon>
        <taxon>Ecdysozoa</taxon>
        <taxon>Nematoda</taxon>
        <taxon>Chromadorea</taxon>
        <taxon>Rhabditida</taxon>
        <taxon>Spirurina</taxon>
        <taxon>Spiruromorpha</taxon>
        <taxon>Filarioidea</taxon>
        <taxon>Onchocercidae</taxon>
        <taxon>Cercopithifilaria</taxon>
    </lineage>
</organism>
<keyword evidence="8" id="KW-0805">Transcription regulation</keyword>
<accession>A0A8J2MFX1</accession>
<dbReference type="PRINTS" id="PR00685">
    <property type="entry name" value="TIFACTORIIB"/>
</dbReference>
<evidence type="ECO:0000256" key="4">
    <source>
        <dbReference type="ARBA" id="ARBA00022723"/>
    </source>
</evidence>
<keyword evidence="5" id="KW-0677">Repeat</keyword>
<proteinExistence type="inferred from homology"/>
<dbReference type="FunFam" id="1.10.472.10:FF:000008">
    <property type="entry name" value="Transcription initiation factor IIB"/>
    <property type="match status" value="1"/>
</dbReference>
<sequence>MGKPKAICTARKSDRLAGYKKGYNGKADPFSATSHTKSINSQKSSEERRSLSGWLWRKGHAVGYSRLRGCVLCHKASTARPCETAIFTIRRVFYQYSCCPRDTDCILKQVGVPTFVGALGLMVRWSKAFLLLFRLNALDHHFMSMECPIHPGAHLVEDHRAGDLICSECGLVVGDRLVDVGTEWRSFSNEKSGADPSRVGAPENPLLGSADLSTSIAVGFGSSESDHSLANAQRKNMNNMDRQMSQGLSVIREMSARIHLPKSIEDGAAKIFKDVLDSKALRGKNNEAQAAACLYIACRKEGVPRTFKEICAASRVSKKEIGRCFKLIIKSLETSLEQITSADFMSRFCGNLGLPHSIQAAATRIAKKAVELDLVAGRSPISIAAAAIYMASQASNSKKTAKEIGEIAGAAEVTVKQTYKLLYPRAAELFPEDFKFATGVDSLPPS</sequence>
<comment type="caution">
    <text evidence="15">The sequence shown here is derived from an EMBL/GenBank/DDBJ whole genome shotgun (WGS) entry which is preliminary data.</text>
</comment>
<dbReference type="AlphaFoldDB" id="A0A8J2MFX1"/>
<dbReference type="EMBL" id="CAKAEH010001870">
    <property type="protein sequence ID" value="CAG9539968.1"/>
    <property type="molecule type" value="Genomic_DNA"/>
</dbReference>
<keyword evidence="4" id="KW-0479">Metal-binding</keyword>
<evidence type="ECO:0000256" key="6">
    <source>
        <dbReference type="ARBA" id="ARBA00022771"/>
    </source>
</evidence>
<evidence type="ECO:0000256" key="9">
    <source>
        <dbReference type="ARBA" id="ARBA00023163"/>
    </source>
</evidence>
<dbReference type="InterPro" id="IPR036915">
    <property type="entry name" value="Cyclin-like_sf"/>
</dbReference>
<evidence type="ECO:0000259" key="14">
    <source>
        <dbReference type="PROSITE" id="PS51134"/>
    </source>
</evidence>
<dbReference type="Proteomes" id="UP000746747">
    <property type="component" value="Unassembled WGS sequence"/>
</dbReference>
<evidence type="ECO:0000256" key="11">
    <source>
        <dbReference type="ARBA" id="ARBA00031706"/>
    </source>
</evidence>
<dbReference type="GO" id="GO:0017025">
    <property type="term" value="F:TBP-class protein binding"/>
    <property type="evidence" value="ECO:0007669"/>
    <property type="project" value="InterPro"/>
</dbReference>
<dbReference type="GO" id="GO:0005634">
    <property type="term" value="C:nucleus"/>
    <property type="evidence" value="ECO:0007669"/>
    <property type="project" value="UniProtKB-SubCell"/>
</dbReference>
<evidence type="ECO:0000256" key="7">
    <source>
        <dbReference type="ARBA" id="ARBA00022833"/>
    </source>
</evidence>
<feature type="domain" description="TFIIB-type" evidence="14">
    <location>
        <begin position="143"/>
        <end position="174"/>
    </location>
</feature>
<dbReference type="CDD" id="cd20551">
    <property type="entry name" value="CYCLIN_TFIIB_rpt1"/>
    <property type="match status" value="1"/>
</dbReference>
<evidence type="ECO:0000256" key="10">
    <source>
        <dbReference type="ARBA" id="ARBA00023242"/>
    </source>
</evidence>
<name>A0A8J2MFX1_9BILA</name>
<keyword evidence="10" id="KW-0539">Nucleus</keyword>
<dbReference type="Gene3D" id="2.20.25.10">
    <property type="match status" value="1"/>
</dbReference>
<dbReference type="PANTHER" id="PTHR11618:SF13">
    <property type="entry name" value="TRANSCRIPTION INITIATION FACTOR IIB"/>
    <property type="match status" value="1"/>
</dbReference>
<dbReference type="PROSITE" id="PS51134">
    <property type="entry name" value="ZF_TFIIB"/>
    <property type="match status" value="1"/>
</dbReference>
<dbReference type="FunFam" id="1.10.472.10:FF:000019">
    <property type="entry name" value="transcription initiation factor IIB"/>
    <property type="match status" value="1"/>
</dbReference>
<dbReference type="Gene3D" id="1.10.472.10">
    <property type="entry name" value="Cyclin-like"/>
    <property type="match status" value="2"/>
</dbReference>
<evidence type="ECO:0000256" key="13">
    <source>
        <dbReference type="SAM" id="MobiDB-lite"/>
    </source>
</evidence>
<evidence type="ECO:0000313" key="15">
    <source>
        <dbReference type="EMBL" id="CAG9539968.1"/>
    </source>
</evidence>
<evidence type="ECO:0000256" key="5">
    <source>
        <dbReference type="ARBA" id="ARBA00022737"/>
    </source>
</evidence>
<evidence type="ECO:0000256" key="12">
    <source>
        <dbReference type="PROSITE-ProRule" id="PRU00469"/>
    </source>
</evidence>
<dbReference type="SUPFAM" id="SSF57783">
    <property type="entry name" value="Zinc beta-ribbon"/>
    <property type="match status" value="1"/>
</dbReference>
<dbReference type="PROSITE" id="PS00782">
    <property type="entry name" value="TFIIB"/>
    <property type="match status" value="2"/>
</dbReference>
<reference evidence="15" key="1">
    <citation type="submission" date="2021-09" db="EMBL/GenBank/DDBJ databases">
        <authorList>
            <consortium name="Pathogen Informatics"/>
        </authorList>
    </citation>
    <scope>NUCLEOTIDE SEQUENCE</scope>
</reference>
<dbReference type="InterPro" id="IPR013137">
    <property type="entry name" value="Znf_TFIIB"/>
</dbReference>
<evidence type="ECO:0000256" key="3">
    <source>
        <dbReference type="ARBA" id="ARBA00013932"/>
    </source>
</evidence>
<evidence type="ECO:0000256" key="2">
    <source>
        <dbReference type="ARBA" id="ARBA00010857"/>
    </source>
</evidence>
<dbReference type="Pfam" id="PF08271">
    <property type="entry name" value="Zn_Ribbon_TF"/>
    <property type="match status" value="1"/>
</dbReference>
<dbReference type="GO" id="GO:0006367">
    <property type="term" value="P:transcription initiation at RNA polymerase II promoter"/>
    <property type="evidence" value="ECO:0007669"/>
    <property type="project" value="TreeGrafter"/>
</dbReference>
<dbReference type="InterPro" id="IPR023486">
    <property type="entry name" value="TFIIB_CS"/>
</dbReference>
<evidence type="ECO:0000256" key="1">
    <source>
        <dbReference type="ARBA" id="ARBA00004123"/>
    </source>
</evidence>
<dbReference type="PANTHER" id="PTHR11618">
    <property type="entry name" value="TRANSCRIPTION INITIATION FACTOR IIB-RELATED"/>
    <property type="match status" value="1"/>
</dbReference>
<evidence type="ECO:0000313" key="16">
    <source>
        <dbReference type="Proteomes" id="UP000746747"/>
    </source>
</evidence>
<dbReference type="FunFam" id="2.20.25.10:FF:000037">
    <property type="entry name" value="Transcription initiation factor IIB"/>
    <property type="match status" value="1"/>
</dbReference>
<protein>
    <recommendedName>
        <fullName evidence="3">Transcription initiation factor IIB</fullName>
    </recommendedName>
    <alternativeName>
        <fullName evidence="11">General transcription factor TFIIB</fullName>
    </alternativeName>
</protein>
<dbReference type="InterPro" id="IPR013150">
    <property type="entry name" value="TFIIB_cyclin"/>
</dbReference>
<dbReference type="InterPro" id="IPR000812">
    <property type="entry name" value="TFIIB"/>
</dbReference>
<dbReference type="OrthoDB" id="25790at2759"/>
<keyword evidence="6 12" id="KW-0863">Zinc-finger</keyword>
<gene>
    <name evidence="15" type="ORF">CJOHNSTONI_LOCUS9522</name>
</gene>
<dbReference type="GO" id="GO:0008270">
    <property type="term" value="F:zinc ion binding"/>
    <property type="evidence" value="ECO:0007669"/>
    <property type="project" value="UniProtKB-KW"/>
</dbReference>